<organism evidence="1">
    <name type="scientific">Physcomitrium patens</name>
    <name type="common">Spreading-leaved earth moss</name>
    <name type="synonym">Physcomitrella patens</name>
    <dbReference type="NCBI Taxonomy" id="3218"/>
    <lineage>
        <taxon>Eukaryota</taxon>
        <taxon>Viridiplantae</taxon>
        <taxon>Streptophyta</taxon>
        <taxon>Embryophyta</taxon>
        <taxon>Bryophyta</taxon>
        <taxon>Bryophytina</taxon>
        <taxon>Bryopsida</taxon>
        <taxon>Funariidae</taxon>
        <taxon>Funariales</taxon>
        <taxon>Funariaceae</taxon>
        <taxon>Physcomitrium</taxon>
    </lineage>
</organism>
<evidence type="ECO:0000313" key="3">
    <source>
        <dbReference type="Proteomes" id="UP000006727"/>
    </source>
</evidence>
<dbReference type="AlphaFoldDB" id="A0A2K1K480"/>
<reference evidence="1 3" key="2">
    <citation type="journal article" date="2018" name="Plant J.">
        <title>The Physcomitrella patens chromosome-scale assembly reveals moss genome structure and evolution.</title>
        <authorList>
            <person name="Lang D."/>
            <person name="Ullrich K.K."/>
            <person name="Murat F."/>
            <person name="Fuchs J."/>
            <person name="Jenkins J."/>
            <person name="Haas F.B."/>
            <person name="Piednoel M."/>
            <person name="Gundlach H."/>
            <person name="Van Bel M."/>
            <person name="Meyberg R."/>
            <person name="Vives C."/>
            <person name="Morata J."/>
            <person name="Symeonidi A."/>
            <person name="Hiss M."/>
            <person name="Muchero W."/>
            <person name="Kamisugi Y."/>
            <person name="Saleh O."/>
            <person name="Blanc G."/>
            <person name="Decker E.L."/>
            <person name="van Gessel N."/>
            <person name="Grimwood J."/>
            <person name="Hayes R.D."/>
            <person name="Graham S.W."/>
            <person name="Gunter L.E."/>
            <person name="McDaniel S.F."/>
            <person name="Hoernstein S.N.W."/>
            <person name="Larsson A."/>
            <person name="Li F.W."/>
            <person name="Perroud P.F."/>
            <person name="Phillips J."/>
            <person name="Ranjan P."/>
            <person name="Rokshar D.S."/>
            <person name="Rothfels C.J."/>
            <person name="Schneider L."/>
            <person name="Shu S."/>
            <person name="Stevenson D.W."/>
            <person name="Thummler F."/>
            <person name="Tillich M."/>
            <person name="Villarreal Aguilar J.C."/>
            <person name="Widiez T."/>
            <person name="Wong G.K."/>
            <person name="Wymore A."/>
            <person name="Zhang Y."/>
            <person name="Zimmer A.D."/>
            <person name="Quatrano R.S."/>
            <person name="Mayer K.F.X."/>
            <person name="Goodstein D."/>
            <person name="Casacuberta J.M."/>
            <person name="Vandepoele K."/>
            <person name="Reski R."/>
            <person name="Cuming A.C."/>
            <person name="Tuskan G.A."/>
            <person name="Maumus F."/>
            <person name="Salse J."/>
            <person name="Schmutz J."/>
            <person name="Rensing S.A."/>
        </authorList>
    </citation>
    <scope>NUCLEOTIDE SEQUENCE [LARGE SCALE GENOMIC DNA]</scope>
    <source>
        <strain evidence="2 3">cv. Gransden 2004</strain>
    </source>
</reference>
<protein>
    <submittedName>
        <fullName evidence="1 2">Uncharacterized protein</fullName>
    </submittedName>
</protein>
<dbReference type="Proteomes" id="UP000006727">
    <property type="component" value="Chromosome 9"/>
</dbReference>
<dbReference type="Gramene" id="Pp3c9_21960V3.2">
    <property type="protein sequence ID" value="Pp3c9_21960V3.2"/>
    <property type="gene ID" value="Pp3c9_21960"/>
</dbReference>
<dbReference type="InParanoid" id="A0A2K1K480"/>
<evidence type="ECO:0000313" key="2">
    <source>
        <dbReference type="EnsemblPlants" id="Pp3c9_21960V3.1"/>
    </source>
</evidence>
<proteinExistence type="predicted"/>
<dbReference type="EMBL" id="ABEU02000009">
    <property type="protein sequence ID" value="PNR48568.1"/>
    <property type="molecule type" value="Genomic_DNA"/>
</dbReference>
<dbReference type="EnsemblPlants" id="Pp3c9_21960V3.1">
    <property type="protein sequence ID" value="Pp3c9_21960V3.1"/>
    <property type="gene ID" value="Pp3c9_21960"/>
</dbReference>
<name>A0A2K1K480_PHYPA</name>
<gene>
    <name evidence="1" type="ORF">PHYPA_013045</name>
</gene>
<reference evidence="1 3" key="1">
    <citation type="journal article" date="2008" name="Science">
        <title>The Physcomitrella genome reveals evolutionary insights into the conquest of land by plants.</title>
        <authorList>
            <person name="Rensing S."/>
            <person name="Lang D."/>
            <person name="Zimmer A."/>
            <person name="Terry A."/>
            <person name="Salamov A."/>
            <person name="Shapiro H."/>
            <person name="Nishiyama T."/>
            <person name="Perroud P.-F."/>
            <person name="Lindquist E."/>
            <person name="Kamisugi Y."/>
            <person name="Tanahashi T."/>
            <person name="Sakakibara K."/>
            <person name="Fujita T."/>
            <person name="Oishi K."/>
            <person name="Shin-I T."/>
            <person name="Kuroki Y."/>
            <person name="Toyoda A."/>
            <person name="Suzuki Y."/>
            <person name="Hashimoto A."/>
            <person name="Yamaguchi K."/>
            <person name="Sugano A."/>
            <person name="Kohara Y."/>
            <person name="Fujiyama A."/>
            <person name="Anterola A."/>
            <person name="Aoki S."/>
            <person name="Ashton N."/>
            <person name="Barbazuk W.B."/>
            <person name="Barker E."/>
            <person name="Bennetzen J."/>
            <person name="Bezanilla M."/>
            <person name="Blankenship R."/>
            <person name="Cho S.H."/>
            <person name="Dutcher S."/>
            <person name="Estelle M."/>
            <person name="Fawcett J.A."/>
            <person name="Gundlach H."/>
            <person name="Hanada K."/>
            <person name="Heyl A."/>
            <person name="Hicks K.A."/>
            <person name="Hugh J."/>
            <person name="Lohr M."/>
            <person name="Mayer K."/>
            <person name="Melkozernov A."/>
            <person name="Murata T."/>
            <person name="Nelson D."/>
            <person name="Pils B."/>
            <person name="Prigge M."/>
            <person name="Reiss B."/>
            <person name="Renner T."/>
            <person name="Rombauts S."/>
            <person name="Rushton P."/>
            <person name="Sanderfoot A."/>
            <person name="Schween G."/>
            <person name="Shiu S.-H."/>
            <person name="Stueber K."/>
            <person name="Theodoulou F.L."/>
            <person name="Tu H."/>
            <person name="Van de Peer Y."/>
            <person name="Verrier P.J."/>
            <person name="Waters E."/>
            <person name="Wood A."/>
            <person name="Yang L."/>
            <person name="Cove D."/>
            <person name="Cuming A."/>
            <person name="Hasebe M."/>
            <person name="Lucas S."/>
            <person name="Mishler D.B."/>
            <person name="Reski R."/>
            <person name="Grigoriev I."/>
            <person name="Quatrano R.S."/>
            <person name="Boore J.L."/>
        </authorList>
    </citation>
    <scope>NUCLEOTIDE SEQUENCE [LARGE SCALE GENOMIC DNA]</scope>
    <source>
        <strain evidence="2 3">cv. Gransden 2004</strain>
    </source>
</reference>
<dbReference type="Gramene" id="Pp3c9_21960V3.1">
    <property type="protein sequence ID" value="Pp3c9_21960V3.1"/>
    <property type="gene ID" value="Pp3c9_21960"/>
</dbReference>
<reference evidence="2" key="3">
    <citation type="submission" date="2020-12" db="UniProtKB">
        <authorList>
            <consortium name="EnsemblPlants"/>
        </authorList>
    </citation>
    <scope>IDENTIFICATION</scope>
</reference>
<accession>A0A2K1K480</accession>
<dbReference type="EnsemblPlants" id="Pp3c9_21960V3.2">
    <property type="protein sequence ID" value="Pp3c9_21960V3.2"/>
    <property type="gene ID" value="Pp3c9_21960"/>
</dbReference>
<keyword evidence="3" id="KW-1185">Reference proteome</keyword>
<sequence length="37" mass="4339">MEAREAKLLFYKQKLLSMIMGPLDVKTHYNTTSHTEL</sequence>
<evidence type="ECO:0000313" key="1">
    <source>
        <dbReference type="EMBL" id="PNR48568.1"/>
    </source>
</evidence>